<organism evidence="2 3">
    <name type="scientific">Rhodocollybia butyracea</name>
    <dbReference type="NCBI Taxonomy" id="206335"/>
    <lineage>
        <taxon>Eukaryota</taxon>
        <taxon>Fungi</taxon>
        <taxon>Dikarya</taxon>
        <taxon>Basidiomycota</taxon>
        <taxon>Agaricomycotina</taxon>
        <taxon>Agaricomycetes</taxon>
        <taxon>Agaricomycetidae</taxon>
        <taxon>Agaricales</taxon>
        <taxon>Marasmiineae</taxon>
        <taxon>Omphalotaceae</taxon>
        <taxon>Rhodocollybia</taxon>
    </lineage>
</organism>
<evidence type="ECO:0000313" key="3">
    <source>
        <dbReference type="Proteomes" id="UP000772434"/>
    </source>
</evidence>
<keyword evidence="3" id="KW-1185">Reference proteome</keyword>
<gene>
    <name evidence="2" type="ORF">BDP27DRAFT_1419490</name>
</gene>
<name>A0A9P5PXB4_9AGAR</name>
<protein>
    <submittedName>
        <fullName evidence="2">Uncharacterized protein</fullName>
    </submittedName>
</protein>
<feature type="compositionally biased region" description="Acidic residues" evidence="1">
    <location>
        <begin position="109"/>
        <end position="148"/>
    </location>
</feature>
<dbReference type="AlphaFoldDB" id="A0A9P5PXB4"/>
<reference evidence="2" key="1">
    <citation type="submission" date="2020-11" db="EMBL/GenBank/DDBJ databases">
        <authorList>
            <consortium name="DOE Joint Genome Institute"/>
            <person name="Ahrendt S."/>
            <person name="Riley R."/>
            <person name="Andreopoulos W."/>
            <person name="Labutti K."/>
            <person name="Pangilinan J."/>
            <person name="Ruiz-Duenas F.J."/>
            <person name="Barrasa J.M."/>
            <person name="Sanchez-Garcia M."/>
            <person name="Camarero S."/>
            <person name="Miyauchi S."/>
            <person name="Serrano A."/>
            <person name="Linde D."/>
            <person name="Babiker R."/>
            <person name="Drula E."/>
            <person name="Ayuso-Fernandez I."/>
            <person name="Pacheco R."/>
            <person name="Padilla G."/>
            <person name="Ferreira P."/>
            <person name="Barriuso J."/>
            <person name="Kellner H."/>
            <person name="Castanera R."/>
            <person name="Alfaro M."/>
            <person name="Ramirez L."/>
            <person name="Pisabarro A.G."/>
            <person name="Kuo A."/>
            <person name="Tritt A."/>
            <person name="Lipzen A."/>
            <person name="He G."/>
            <person name="Yan M."/>
            <person name="Ng V."/>
            <person name="Cullen D."/>
            <person name="Martin F."/>
            <person name="Rosso M.-N."/>
            <person name="Henrissat B."/>
            <person name="Hibbett D."/>
            <person name="Martinez A.T."/>
            <person name="Grigoriev I.V."/>
        </authorList>
    </citation>
    <scope>NUCLEOTIDE SEQUENCE</scope>
    <source>
        <strain evidence="2">AH 40177</strain>
    </source>
</reference>
<dbReference type="Proteomes" id="UP000772434">
    <property type="component" value="Unassembled WGS sequence"/>
</dbReference>
<dbReference type="EMBL" id="JADNRY010000036">
    <property type="protein sequence ID" value="KAF9070963.1"/>
    <property type="molecule type" value="Genomic_DNA"/>
</dbReference>
<feature type="compositionally biased region" description="Polar residues" evidence="1">
    <location>
        <begin position="1"/>
        <end position="10"/>
    </location>
</feature>
<evidence type="ECO:0000256" key="1">
    <source>
        <dbReference type="SAM" id="MobiDB-lite"/>
    </source>
</evidence>
<comment type="caution">
    <text evidence="2">The sequence shown here is derived from an EMBL/GenBank/DDBJ whole genome shotgun (WGS) entry which is preliminary data.</text>
</comment>
<accession>A0A9P5PXB4</accession>
<evidence type="ECO:0000313" key="2">
    <source>
        <dbReference type="EMBL" id="KAF9070963.1"/>
    </source>
</evidence>
<sequence length="155" mass="16258">MNTLSSSCASSGPGIQRPPPEALQIAEARQRGAWRSGLDVRETMEERRDTGVDFALVCLEKLGPRVVKEGKEEAEEVGERSGVFGGVSGQPVDNGEVSTLTALSVNDGIDGESEDAEDIGDNGVDGESEDIGDDGVDGEIEDTEEVGDDGGQMFL</sequence>
<feature type="region of interest" description="Disordered" evidence="1">
    <location>
        <begin position="106"/>
        <end position="155"/>
    </location>
</feature>
<proteinExistence type="predicted"/>
<feature type="region of interest" description="Disordered" evidence="1">
    <location>
        <begin position="1"/>
        <end position="20"/>
    </location>
</feature>